<dbReference type="GeneID" id="93902514"/>
<comment type="caution">
    <text evidence="2">The sequence shown here is derived from an EMBL/GenBank/DDBJ whole genome shotgun (WGS) entry which is preliminary data.</text>
</comment>
<accession>A0A822N6R7</accession>
<evidence type="ECO:0000256" key="1">
    <source>
        <dbReference type="SAM" id="Phobius"/>
    </source>
</evidence>
<keyword evidence="1" id="KW-0812">Transmembrane</keyword>
<sequence length="111" mass="12086">MSTNVEIIGMSVSLSVLLCFTGFFGGLFPLMSDLITRQKVEPEKKIDLNLEFFAIKLFLIPFGALVLTALAVAFGAVSNWLAALYLGGTLPLLVEKVITNQKTVDNLAHQQ</sequence>
<evidence type="ECO:0000313" key="3">
    <source>
        <dbReference type="Proteomes" id="UP000049495"/>
    </source>
</evidence>
<proteinExistence type="predicted"/>
<protein>
    <submittedName>
        <fullName evidence="2">Uncharacterized protein</fullName>
    </submittedName>
</protein>
<dbReference type="EMBL" id="CCJV01000139">
    <property type="protein sequence ID" value="CDT63565.1"/>
    <property type="molecule type" value="Genomic_DNA"/>
</dbReference>
<dbReference type="AlphaFoldDB" id="A0A822N6R7"/>
<keyword evidence="1" id="KW-0472">Membrane</keyword>
<organism evidence="2 3">
    <name type="scientific">Vibrio crassostreae</name>
    <dbReference type="NCBI Taxonomy" id="246167"/>
    <lineage>
        <taxon>Bacteria</taxon>
        <taxon>Pseudomonadati</taxon>
        <taxon>Pseudomonadota</taxon>
        <taxon>Gammaproteobacteria</taxon>
        <taxon>Vibrionales</taxon>
        <taxon>Vibrionaceae</taxon>
        <taxon>Vibrio</taxon>
    </lineage>
</organism>
<reference evidence="3" key="1">
    <citation type="submission" date="2014-06" db="EMBL/GenBank/DDBJ databases">
        <authorList>
            <person name="Le Roux Frederique"/>
        </authorList>
    </citation>
    <scope>NUCLEOTIDE SEQUENCE [LARGE SCALE GENOMIC DNA]</scope>
    <source>
        <strain evidence="3">J5-5</strain>
    </source>
</reference>
<keyword evidence="1" id="KW-1133">Transmembrane helix</keyword>
<name>A0A822N6R7_9VIBR</name>
<feature type="transmembrane region" description="Helical" evidence="1">
    <location>
        <begin position="52"/>
        <end position="74"/>
    </location>
</feature>
<dbReference type="Proteomes" id="UP000049495">
    <property type="component" value="Unassembled WGS sequence"/>
</dbReference>
<evidence type="ECO:0000313" key="2">
    <source>
        <dbReference type="EMBL" id="CDT63565.1"/>
    </source>
</evidence>
<feature type="transmembrane region" description="Helical" evidence="1">
    <location>
        <begin position="12"/>
        <end position="31"/>
    </location>
</feature>
<dbReference type="RefSeq" id="WP_048666281.1">
    <property type="nucleotide sequence ID" value="NZ_AP025477.1"/>
</dbReference>
<gene>
    <name evidence="2" type="ORF">VCR5J5_750031</name>
</gene>